<reference evidence="8" key="3">
    <citation type="submission" date="2025-09" db="UniProtKB">
        <authorList>
            <consortium name="Ensembl"/>
        </authorList>
    </citation>
    <scope>IDENTIFICATION</scope>
</reference>
<comment type="subcellular location">
    <subcellularLocation>
        <location evidence="1">Nucleus</location>
    </subcellularLocation>
</comment>
<evidence type="ECO:0000259" key="7">
    <source>
        <dbReference type="Pfam" id="PF16563"/>
    </source>
</evidence>
<keyword evidence="3" id="KW-0175">Coiled coil</keyword>
<proteinExistence type="predicted"/>
<organism evidence="8 9">
    <name type="scientific">Rhinopithecus bieti</name>
    <name type="common">Black snub-nosed monkey</name>
    <name type="synonym">Pygathrix bieti</name>
    <dbReference type="NCBI Taxonomy" id="61621"/>
    <lineage>
        <taxon>Eukaryota</taxon>
        <taxon>Metazoa</taxon>
        <taxon>Chordata</taxon>
        <taxon>Craniata</taxon>
        <taxon>Vertebrata</taxon>
        <taxon>Euteleostomi</taxon>
        <taxon>Mammalia</taxon>
        <taxon>Eutheria</taxon>
        <taxon>Euarchontoglires</taxon>
        <taxon>Primates</taxon>
        <taxon>Haplorrhini</taxon>
        <taxon>Catarrhini</taxon>
        <taxon>Cercopithecidae</taxon>
        <taxon>Colobinae</taxon>
        <taxon>Rhinopithecus</taxon>
    </lineage>
</organism>
<evidence type="ECO:0000256" key="6">
    <source>
        <dbReference type="SAM" id="MobiDB-lite"/>
    </source>
</evidence>
<dbReference type="Proteomes" id="UP000233180">
    <property type="component" value="Unassembled WGS sequence"/>
</dbReference>
<reference evidence="8 9" key="1">
    <citation type="submission" date="2016-06" db="EMBL/GenBank/DDBJ databases">
        <title>Genome of Rhinopithecus bieti.</title>
        <authorList>
            <person name="Wu"/>
            <person name="C.-I. and Zhang"/>
            <person name="Y."/>
        </authorList>
    </citation>
    <scope>NUCLEOTIDE SEQUENCE</scope>
</reference>
<keyword evidence="2" id="KW-0805">Transcription regulation</keyword>
<feature type="region of interest" description="Disordered" evidence="6">
    <location>
        <begin position="123"/>
        <end position="210"/>
    </location>
</feature>
<dbReference type="GeneTree" id="ENSGT00390000004097"/>
<evidence type="ECO:0000256" key="4">
    <source>
        <dbReference type="ARBA" id="ARBA00023163"/>
    </source>
</evidence>
<name>A0A2K6KKI5_RHIBE</name>
<protein>
    <submittedName>
        <fullName evidence="8">GATA zinc finger domain containing 2A</fullName>
    </submittedName>
</protein>
<feature type="region of interest" description="Disordered" evidence="6">
    <location>
        <begin position="36"/>
        <end position="106"/>
    </location>
</feature>
<evidence type="ECO:0000313" key="8">
    <source>
        <dbReference type="Ensembl" id="ENSRBIP00000011771.1"/>
    </source>
</evidence>
<dbReference type="Pfam" id="PF16563">
    <property type="entry name" value="P66_CC"/>
    <property type="match status" value="1"/>
</dbReference>
<keyword evidence="5" id="KW-0539">Nucleus</keyword>
<evidence type="ECO:0000256" key="5">
    <source>
        <dbReference type="ARBA" id="ARBA00023242"/>
    </source>
</evidence>
<dbReference type="GO" id="GO:0000122">
    <property type="term" value="P:negative regulation of transcription by RNA polymerase II"/>
    <property type="evidence" value="ECO:0007669"/>
    <property type="project" value="InterPro"/>
</dbReference>
<dbReference type="Gene3D" id="6.10.250.1650">
    <property type="match status" value="1"/>
</dbReference>
<evidence type="ECO:0000256" key="3">
    <source>
        <dbReference type="ARBA" id="ARBA00023054"/>
    </source>
</evidence>
<keyword evidence="9" id="KW-1185">Reference proteome</keyword>
<feature type="compositionally biased region" description="Polar residues" evidence="6">
    <location>
        <begin position="36"/>
        <end position="55"/>
    </location>
</feature>
<dbReference type="PANTHER" id="PTHR13455:SF3">
    <property type="entry name" value="TRANSCRIPTIONAL REPRESSOR P66-ALPHA"/>
    <property type="match status" value="1"/>
</dbReference>
<feature type="compositionally biased region" description="Pro residues" evidence="6">
    <location>
        <begin position="146"/>
        <end position="158"/>
    </location>
</feature>
<sequence length="253" mass="26607">MWCSPEERERMIKQLKEELRLEEAKLVLLKKLRQSQIQKEATAQKPTGSVGSTVTTPPPLVRGTQNIPAGKPSLQTSSARMPGSVIPPPLVRGGQQASSKLGPQASSQVVMPPLVRGAQQIHSIRQHSSTGPPPLLLAPRASVPSVVPPGHDPTPLHPPVSHVEIVRARPRGRRAPSSPPGPSLEGPTASPSAGSGRHRASPKSEHQPCCRGETSILGCKVSSGLGGWCRLIGGQGSSLGTFPVGFLPFSLCL</sequence>
<evidence type="ECO:0000256" key="1">
    <source>
        <dbReference type="ARBA" id="ARBA00004123"/>
    </source>
</evidence>
<dbReference type="Ensembl" id="ENSRBIT00000035449.1">
    <property type="protein sequence ID" value="ENSRBIP00000011771.1"/>
    <property type="gene ID" value="ENSRBIG00000029752.1"/>
</dbReference>
<dbReference type="AlphaFoldDB" id="A0A2K6KKI5"/>
<dbReference type="InterPro" id="IPR032346">
    <property type="entry name" value="P66_CC"/>
</dbReference>
<dbReference type="PANTHER" id="PTHR13455">
    <property type="entry name" value="TRANSCRIPTIONAL REPRESSOR P66-RELATED"/>
    <property type="match status" value="1"/>
</dbReference>
<feature type="domain" description="Transcriptional repressor p66 coiled-coil MBD2-interaction" evidence="7">
    <location>
        <begin position="4"/>
        <end position="46"/>
    </location>
</feature>
<evidence type="ECO:0000313" key="9">
    <source>
        <dbReference type="Proteomes" id="UP000233180"/>
    </source>
</evidence>
<accession>A0A2K6KKI5</accession>
<gene>
    <name evidence="8" type="primary">GATAD2A</name>
</gene>
<feature type="compositionally biased region" description="Polar residues" evidence="6">
    <location>
        <begin position="63"/>
        <end position="79"/>
    </location>
</feature>
<dbReference type="InterPro" id="IPR040386">
    <property type="entry name" value="P66"/>
</dbReference>
<feature type="compositionally biased region" description="Polar residues" evidence="6">
    <location>
        <begin position="95"/>
        <end position="106"/>
    </location>
</feature>
<reference evidence="8" key="2">
    <citation type="submission" date="2025-08" db="UniProtKB">
        <authorList>
            <consortium name="Ensembl"/>
        </authorList>
    </citation>
    <scope>IDENTIFICATION</scope>
</reference>
<dbReference type="GO" id="GO:0016581">
    <property type="term" value="C:NuRD complex"/>
    <property type="evidence" value="ECO:0007669"/>
    <property type="project" value="TreeGrafter"/>
</dbReference>
<evidence type="ECO:0000256" key="2">
    <source>
        <dbReference type="ARBA" id="ARBA00023015"/>
    </source>
</evidence>
<keyword evidence="4" id="KW-0804">Transcription</keyword>